<dbReference type="EC" id="1.3.3.4" evidence="2"/>
<dbReference type="PRINTS" id="PR00411">
    <property type="entry name" value="PNDRDTASEI"/>
</dbReference>
<keyword evidence="2" id="KW-0560">Oxidoreductase</keyword>
<protein>
    <submittedName>
        <fullName evidence="2">Oxygen-dependent protoporphyrinogen oxidase</fullName>
        <ecNumber evidence="2">1.3.3.4</ecNumber>
    </submittedName>
</protein>
<sequence length="492" mass="50562">MTDGIDLLALRDRAAECRIVVIGGGIGGLVSALEFAKLGIRVTVLEAAEHCGGALRSGEVAGLTLDLGAESFATRGGHVAALIEELGLSDDVVSPEHGVGGAWVAGIPGVGAAPLPRGGVLGIPGNPFADDVRRVIGWGGAWRAYLDRLRPVLTIGHASSLGKLVRSRLGTRVLDRLVAPVTSGVYSASPDDIDPDVAAPGLNTAITRAGSLTGAVLDLSSQRASAPGGAVQGLSGGMYRLVAALVERIEHLGGEVRTSVPVAELMRDGEGWIVRCEAIEGHDEESETIAADAVVVATDEKTARELIAPHTDGALSALPPVAGPVVDIVTLVVRSPALVDAPRGTGVLTVPGSHRAKALTHASAKWAWVREQAGAGVHVIRVSFGTASEQPATDGLTPDNAALLALEEASSLLGVALTRQQLLGHRTERYAQSQPAAMIGLREQTDAARAAIRSARHVGSVGAWLSGTGLAQVVPDAIEEADRVRRALLFAP</sequence>
<dbReference type="Proteomes" id="UP001519362">
    <property type="component" value="Unassembled WGS sequence"/>
</dbReference>
<gene>
    <name evidence="2" type="ORF">JOF34_001279</name>
</gene>
<proteinExistence type="predicted"/>
<comment type="caution">
    <text evidence="2">The sequence shown here is derived from an EMBL/GenBank/DDBJ whole genome shotgun (WGS) entry which is preliminary data.</text>
</comment>
<dbReference type="Gene3D" id="3.90.660.20">
    <property type="entry name" value="Protoporphyrinogen oxidase, mitochondrial, domain 2"/>
    <property type="match status" value="1"/>
</dbReference>
<reference evidence="2 3" key="1">
    <citation type="submission" date="2021-03" db="EMBL/GenBank/DDBJ databases">
        <title>Sequencing the genomes of 1000 actinobacteria strains.</title>
        <authorList>
            <person name="Klenk H.-P."/>
        </authorList>
    </citation>
    <scope>NUCLEOTIDE SEQUENCE [LARGE SCALE GENOMIC DNA]</scope>
    <source>
        <strain evidence="2 3">DSM 24221</strain>
    </source>
</reference>
<dbReference type="PANTHER" id="PTHR42923">
    <property type="entry name" value="PROTOPORPHYRINOGEN OXIDASE"/>
    <property type="match status" value="1"/>
</dbReference>
<evidence type="ECO:0000313" key="3">
    <source>
        <dbReference type="Proteomes" id="UP001519362"/>
    </source>
</evidence>
<dbReference type="SUPFAM" id="SSF51905">
    <property type="entry name" value="FAD/NAD(P)-binding domain"/>
    <property type="match status" value="1"/>
</dbReference>
<name>A0ABS4ZHE2_9MICO</name>
<dbReference type="InterPro" id="IPR050464">
    <property type="entry name" value="Zeta_carotene_desat/Oxidored"/>
</dbReference>
<organism evidence="2 3">
    <name type="scientific">Microbacterium amylolyticum</name>
    <dbReference type="NCBI Taxonomy" id="936337"/>
    <lineage>
        <taxon>Bacteria</taxon>
        <taxon>Bacillati</taxon>
        <taxon>Actinomycetota</taxon>
        <taxon>Actinomycetes</taxon>
        <taxon>Micrococcales</taxon>
        <taxon>Microbacteriaceae</taxon>
        <taxon>Microbacterium</taxon>
    </lineage>
</organism>
<dbReference type="PANTHER" id="PTHR42923:SF3">
    <property type="entry name" value="PROTOPORPHYRINOGEN OXIDASE"/>
    <property type="match status" value="1"/>
</dbReference>
<dbReference type="Pfam" id="PF01593">
    <property type="entry name" value="Amino_oxidase"/>
    <property type="match status" value="1"/>
</dbReference>
<evidence type="ECO:0000259" key="1">
    <source>
        <dbReference type="Pfam" id="PF01593"/>
    </source>
</evidence>
<dbReference type="RefSeq" id="WP_165135760.1">
    <property type="nucleotide sequence ID" value="NZ_CP049253.1"/>
</dbReference>
<keyword evidence="3" id="KW-1185">Reference proteome</keyword>
<dbReference type="InterPro" id="IPR036188">
    <property type="entry name" value="FAD/NAD-bd_sf"/>
</dbReference>
<accession>A0ABS4ZHE2</accession>
<dbReference type="Gene3D" id="3.50.50.60">
    <property type="entry name" value="FAD/NAD(P)-binding domain"/>
    <property type="match status" value="1"/>
</dbReference>
<dbReference type="GO" id="GO:0004729">
    <property type="term" value="F:oxygen-dependent protoporphyrinogen oxidase activity"/>
    <property type="evidence" value="ECO:0007669"/>
    <property type="project" value="UniProtKB-EC"/>
</dbReference>
<feature type="domain" description="Amine oxidase" evidence="1">
    <location>
        <begin position="26"/>
        <end position="483"/>
    </location>
</feature>
<dbReference type="InterPro" id="IPR002937">
    <property type="entry name" value="Amino_oxidase"/>
</dbReference>
<dbReference type="EMBL" id="JAGIOL010000001">
    <property type="protein sequence ID" value="MBP2436693.1"/>
    <property type="molecule type" value="Genomic_DNA"/>
</dbReference>
<evidence type="ECO:0000313" key="2">
    <source>
        <dbReference type="EMBL" id="MBP2436693.1"/>
    </source>
</evidence>
<dbReference type="Gene3D" id="1.10.3110.10">
    <property type="entry name" value="protoporphyrinogen ix oxidase, domain 3"/>
    <property type="match status" value="1"/>
</dbReference>